<dbReference type="EMBL" id="BOSE01000003">
    <property type="protein sequence ID" value="GIP16584.1"/>
    <property type="molecule type" value="Genomic_DNA"/>
</dbReference>
<comment type="caution">
    <text evidence="2">The sequence shown here is derived from an EMBL/GenBank/DDBJ whole genome shotgun (WGS) entry which is preliminary data.</text>
</comment>
<accession>A0A920CZ22</accession>
<dbReference type="RefSeq" id="WP_213514944.1">
    <property type="nucleotide sequence ID" value="NZ_BOSE01000003.1"/>
</dbReference>
<keyword evidence="1" id="KW-0472">Membrane</keyword>
<keyword evidence="3" id="KW-1185">Reference proteome</keyword>
<gene>
    <name evidence="2" type="ORF">J40TS1_22260</name>
</gene>
<proteinExistence type="predicted"/>
<reference evidence="2" key="1">
    <citation type="submission" date="2021-03" db="EMBL/GenBank/DDBJ databases">
        <title>Antimicrobial resistance genes in bacteria isolated from Japanese honey, and their potential for conferring macrolide and lincosamide resistance in the American foulbrood pathogen Paenibacillus larvae.</title>
        <authorList>
            <person name="Okamoto M."/>
            <person name="Kumagai M."/>
            <person name="Kanamori H."/>
            <person name="Takamatsu D."/>
        </authorList>
    </citation>
    <scope>NUCLEOTIDE SEQUENCE</scope>
    <source>
        <strain evidence="2">J40TS1</strain>
    </source>
</reference>
<evidence type="ECO:0000256" key="1">
    <source>
        <dbReference type="SAM" id="Phobius"/>
    </source>
</evidence>
<feature type="transmembrane region" description="Helical" evidence="1">
    <location>
        <begin position="6"/>
        <end position="26"/>
    </location>
</feature>
<keyword evidence="1" id="KW-1133">Transmembrane helix</keyword>
<keyword evidence="1" id="KW-0812">Transmembrane</keyword>
<organism evidence="2 3">
    <name type="scientific">Paenibacillus montaniterrae</name>
    <dbReference type="NCBI Taxonomy" id="429341"/>
    <lineage>
        <taxon>Bacteria</taxon>
        <taxon>Bacillati</taxon>
        <taxon>Bacillota</taxon>
        <taxon>Bacilli</taxon>
        <taxon>Bacillales</taxon>
        <taxon>Paenibacillaceae</taxon>
        <taxon>Paenibacillus</taxon>
    </lineage>
</organism>
<dbReference type="Proteomes" id="UP000683139">
    <property type="component" value="Unassembled WGS sequence"/>
</dbReference>
<evidence type="ECO:0000313" key="3">
    <source>
        <dbReference type="Proteomes" id="UP000683139"/>
    </source>
</evidence>
<evidence type="ECO:0000313" key="2">
    <source>
        <dbReference type="EMBL" id="GIP16584.1"/>
    </source>
</evidence>
<protein>
    <submittedName>
        <fullName evidence="2">Uncharacterized protein</fullName>
    </submittedName>
</protein>
<name>A0A920CZ22_9BACL</name>
<sequence>MKLNLGLKIGLLVLIIMNVVLVISLSHEKKILKSTKNNLQEIFGSNYYNTVLELKHLIEIDIAESAIPQTNREQIIASVALV</sequence>
<dbReference type="AlphaFoldDB" id="A0A920CZ22"/>